<sequence length="393" mass="43091">MSGPTDGQPSDHLSFSDQRIAVCHGHLLGRGGAEVRAEALCRVLDAPLFAGFGSTEYVSDDVDVHLVFEDSPLASALRGSKIVRDITEVLNWPGVAELREFDVLVFSGEGATWFPPAVDQAVVRVQGGLDHAAYGRADEFTGLKSRVMGAFRRLTLPTTTPFADVWITPSSWTAAECRRYLGESPEVICPPPIEVEPFVDDVRPHHERDDYLLTMSRLVGQKHVDEVIEACAATDHRLVVAGDGPDRERLEAMAGDDVEFVGWVDGEEKHDLLRSAEAFVFAGAHEAFGMVTAEAMAAGTPVLAVESGHTQRQIPRECGHLAPRGALVEALERFDRNGVEADAETIHHHAKQSFGTERFERQVRKAVRLAVNRTNVDRETLVRQTGRESTART</sequence>
<dbReference type="Gene3D" id="3.40.50.2000">
    <property type="entry name" value="Glycogen Phosphorylase B"/>
    <property type="match status" value="2"/>
</dbReference>
<organism evidence="2 3">
    <name type="scientific">Halomarina oriensis</name>
    <dbReference type="NCBI Taxonomy" id="671145"/>
    <lineage>
        <taxon>Archaea</taxon>
        <taxon>Methanobacteriati</taxon>
        <taxon>Methanobacteriota</taxon>
        <taxon>Stenosarchaea group</taxon>
        <taxon>Halobacteria</taxon>
        <taxon>Halobacteriales</taxon>
        <taxon>Natronomonadaceae</taxon>
        <taxon>Halomarina</taxon>
    </lineage>
</organism>
<dbReference type="Proteomes" id="UP000451471">
    <property type="component" value="Unassembled WGS sequence"/>
</dbReference>
<dbReference type="PANTHER" id="PTHR45947">
    <property type="entry name" value="SULFOQUINOVOSYL TRANSFERASE SQD2"/>
    <property type="match status" value="1"/>
</dbReference>
<comment type="caution">
    <text evidence="2">The sequence shown here is derived from an EMBL/GenBank/DDBJ whole genome shotgun (WGS) entry which is preliminary data.</text>
</comment>
<proteinExistence type="predicted"/>
<keyword evidence="2" id="KW-0808">Transferase</keyword>
<accession>A0A6B0GT72</accession>
<reference evidence="2 3" key="1">
    <citation type="submission" date="2019-12" db="EMBL/GenBank/DDBJ databases">
        <title>Halocatena pleomorpha gen. nov. sp. nov., an extremely halophilic archaeon of family Halobacteriaceae isolated from saltpan soil.</title>
        <authorList>
            <person name="Pal Y."/>
            <person name="Verma A."/>
            <person name="Krishnamurthi S."/>
            <person name="Kumar P."/>
        </authorList>
    </citation>
    <scope>NUCLEOTIDE SEQUENCE [LARGE SCALE GENOMIC DNA]</scope>
    <source>
        <strain evidence="2 3">JCM 16495</strain>
    </source>
</reference>
<dbReference type="Pfam" id="PF00534">
    <property type="entry name" value="Glycos_transf_1"/>
    <property type="match status" value="1"/>
</dbReference>
<evidence type="ECO:0000313" key="2">
    <source>
        <dbReference type="EMBL" id="MWG35883.1"/>
    </source>
</evidence>
<dbReference type="InterPro" id="IPR050194">
    <property type="entry name" value="Glycosyltransferase_grp1"/>
</dbReference>
<dbReference type="AlphaFoldDB" id="A0A6B0GT72"/>
<evidence type="ECO:0000313" key="3">
    <source>
        <dbReference type="Proteomes" id="UP000451471"/>
    </source>
</evidence>
<evidence type="ECO:0000259" key="1">
    <source>
        <dbReference type="Pfam" id="PF00534"/>
    </source>
</evidence>
<feature type="domain" description="Glycosyl transferase family 1" evidence="1">
    <location>
        <begin position="204"/>
        <end position="314"/>
    </location>
</feature>
<dbReference type="SUPFAM" id="SSF53756">
    <property type="entry name" value="UDP-Glycosyltransferase/glycogen phosphorylase"/>
    <property type="match status" value="1"/>
</dbReference>
<keyword evidence="3" id="KW-1185">Reference proteome</keyword>
<dbReference type="PANTHER" id="PTHR45947:SF3">
    <property type="entry name" value="SULFOQUINOVOSYL TRANSFERASE SQD2"/>
    <property type="match status" value="1"/>
</dbReference>
<dbReference type="EMBL" id="WSZK01000028">
    <property type="protein sequence ID" value="MWG35883.1"/>
    <property type="molecule type" value="Genomic_DNA"/>
</dbReference>
<dbReference type="RefSeq" id="WP_158205552.1">
    <property type="nucleotide sequence ID" value="NZ_WSZK01000028.1"/>
</dbReference>
<protein>
    <submittedName>
        <fullName evidence="2">Glycosyltransferase</fullName>
    </submittedName>
</protein>
<dbReference type="InterPro" id="IPR001296">
    <property type="entry name" value="Glyco_trans_1"/>
</dbReference>
<dbReference type="GO" id="GO:0016757">
    <property type="term" value="F:glycosyltransferase activity"/>
    <property type="evidence" value="ECO:0007669"/>
    <property type="project" value="InterPro"/>
</dbReference>
<gene>
    <name evidence="2" type="ORF">GQS65_15560</name>
</gene>
<name>A0A6B0GT72_9EURY</name>
<dbReference type="OrthoDB" id="132546at2157"/>